<evidence type="ECO:0000313" key="2">
    <source>
        <dbReference type="Proteomes" id="UP000034676"/>
    </source>
</evidence>
<organism evidence="1 2">
    <name type="scientific">Candidatus Woesebacteria bacterium GW2011_GWA1_41_13b</name>
    <dbReference type="NCBI Taxonomy" id="1618555"/>
    <lineage>
        <taxon>Bacteria</taxon>
        <taxon>Candidatus Woeseibacteriota</taxon>
    </lineage>
</organism>
<proteinExistence type="predicted"/>
<dbReference type="AlphaFoldDB" id="A0A0G0X3D3"/>
<protein>
    <submittedName>
        <fullName evidence="1">Uncharacterized protein</fullName>
    </submittedName>
</protein>
<gene>
    <name evidence="1" type="ORF">UU42_C0021G0002</name>
</gene>
<accession>A0A0G0X3D3</accession>
<dbReference type="EMBL" id="LCAO01000021">
    <property type="protein sequence ID" value="KKR91135.1"/>
    <property type="molecule type" value="Genomic_DNA"/>
</dbReference>
<dbReference type="Proteomes" id="UP000034676">
    <property type="component" value="Unassembled WGS sequence"/>
</dbReference>
<comment type="caution">
    <text evidence="1">The sequence shown here is derived from an EMBL/GenBank/DDBJ whole genome shotgun (WGS) entry which is preliminary data.</text>
</comment>
<sequence>MPWKLVWYCAFENKGKAEDFELYLKSGSGKAFVYKRLVDVALTKDDNDRG</sequence>
<name>A0A0G0X3D3_9BACT</name>
<evidence type="ECO:0000313" key="1">
    <source>
        <dbReference type="EMBL" id="KKR91135.1"/>
    </source>
</evidence>
<reference evidence="1 2" key="1">
    <citation type="journal article" date="2015" name="Nature">
        <title>rRNA introns, odd ribosomes, and small enigmatic genomes across a large radiation of phyla.</title>
        <authorList>
            <person name="Brown C.T."/>
            <person name="Hug L.A."/>
            <person name="Thomas B.C."/>
            <person name="Sharon I."/>
            <person name="Castelle C.J."/>
            <person name="Singh A."/>
            <person name="Wilkins M.J."/>
            <person name="Williams K.H."/>
            <person name="Banfield J.F."/>
        </authorList>
    </citation>
    <scope>NUCLEOTIDE SEQUENCE [LARGE SCALE GENOMIC DNA]</scope>
</reference>